<name>A0A165HMI9_9APHY</name>
<organism evidence="3 4">
    <name type="scientific">Laetiporus sulphureus 93-53</name>
    <dbReference type="NCBI Taxonomy" id="1314785"/>
    <lineage>
        <taxon>Eukaryota</taxon>
        <taxon>Fungi</taxon>
        <taxon>Dikarya</taxon>
        <taxon>Basidiomycota</taxon>
        <taxon>Agaricomycotina</taxon>
        <taxon>Agaricomycetes</taxon>
        <taxon>Polyporales</taxon>
        <taxon>Laetiporus</taxon>
    </lineage>
</organism>
<dbReference type="InParanoid" id="A0A165HMI9"/>
<evidence type="ECO:0000313" key="4">
    <source>
        <dbReference type="Proteomes" id="UP000076871"/>
    </source>
</evidence>
<dbReference type="OrthoDB" id="2803426at2759"/>
<dbReference type="GO" id="GO:0004672">
    <property type="term" value="F:protein kinase activity"/>
    <property type="evidence" value="ECO:0007669"/>
    <property type="project" value="InterPro"/>
</dbReference>
<sequence>MTTTLNIPVAIVDFFRDGSDPFLHPNATIDDIVDEVAKDQKVSTSVVILWKPKELLKQQDRGRLPQLLNDNDNELGRLCDNITDKGEERCSDELSLGELPRSAKLPLLVARIDKEAENQTSKRKRKDLVDDAEMDEGRDEVSPLTKRFKKTINTEFPSPSVAAEAQNYYDFQNGDTPFLDGRCASEQPLVPAPIVIYDPIFPTFIADLSGSEPVDDDMMRRTQEFMVLVSEIHVAERAHYASHCEALKGILQSAVESIAPLSGSASEHIIPYVRETETAALAIVEEKAGVGKSGDAVAQAEFSYRLYWKERKHFADGSFLTNVSHHAAIWTTDIIVQPLASGLLWLGSPPLISDFEVKRIARMFIALRKGLESLRHRYQQLLFPPPDLGKRFFPLASSFPYSGKVVYFNYEKYLKANDASCLVFSATLDDTNKIVDERQVAVKRLVVKFVEQYGEDAHKVLAEKGLAPKFYYCGDIWHNNPVANKGCGPRKMVVMEHIEGERATFADCVKHKKTLSDAVKLLHGQQMVHGDIRLPNILITVNPDAPVKLIDFDWAGVQGKARYPGRLSKIIPRDWESVKDYGLIEYRHDKFMLERLLGHS</sequence>
<dbReference type="AlphaFoldDB" id="A0A165HMI9"/>
<dbReference type="GO" id="GO:0005524">
    <property type="term" value="F:ATP binding"/>
    <property type="evidence" value="ECO:0007669"/>
    <property type="project" value="InterPro"/>
</dbReference>
<dbReference type="SUPFAM" id="SSF56112">
    <property type="entry name" value="Protein kinase-like (PK-like)"/>
    <property type="match status" value="1"/>
</dbReference>
<dbReference type="Gene3D" id="1.10.510.10">
    <property type="entry name" value="Transferase(Phosphotransferase) domain 1"/>
    <property type="match status" value="1"/>
</dbReference>
<evidence type="ECO:0000256" key="1">
    <source>
        <dbReference type="SAM" id="MobiDB-lite"/>
    </source>
</evidence>
<dbReference type="GeneID" id="63824737"/>
<evidence type="ECO:0000313" key="3">
    <source>
        <dbReference type="EMBL" id="KZT11930.1"/>
    </source>
</evidence>
<keyword evidence="4" id="KW-1185">Reference proteome</keyword>
<feature type="region of interest" description="Disordered" evidence="1">
    <location>
        <begin position="116"/>
        <end position="142"/>
    </location>
</feature>
<dbReference type="EMBL" id="KV427606">
    <property type="protein sequence ID" value="KZT11930.1"/>
    <property type="molecule type" value="Genomic_DNA"/>
</dbReference>
<dbReference type="Proteomes" id="UP000076871">
    <property type="component" value="Unassembled WGS sequence"/>
</dbReference>
<dbReference type="InterPro" id="IPR000719">
    <property type="entry name" value="Prot_kinase_dom"/>
</dbReference>
<protein>
    <recommendedName>
        <fullName evidence="2">Protein kinase domain-containing protein</fullName>
    </recommendedName>
</protein>
<dbReference type="InterPro" id="IPR011009">
    <property type="entry name" value="Kinase-like_dom_sf"/>
</dbReference>
<reference evidence="3 4" key="1">
    <citation type="journal article" date="2016" name="Mol. Biol. Evol.">
        <title>Comparative Genomics of Early-Diverging Mushroom-Forming Fungi Provides Insights into the Origins of Lignocellulose Decay Capabilities.</title>
        <authorList>
            <person name="Nagy L.G."/>
            <person name="Riley R."/>
            <person name="Tritt A."/>
            <person name="Adam C."/>
            <person name="Daum C."/>
            <person name="Floudas D."/>
            <person name="Sun H."/>
            <person name="Yadav J.S."/>
            <person name="Pangilinan J."/>
            <person name="Larsson K.H."/>
            <person name="Matsuura K."/>
            <person name="Barry K."/>
            <person name="Labutti K."/>
            <person name="Kuo R."/>
            <person name="Ohm R.A."/>
            <person name="Bhattacharya S.S."/>
            <person name="Shirouzu T."/>
            <person name="Yoshinaga Y."/>
            <person name="Martin F.M."/>
            <person name="Grigoriev I.V."/>
            <person name="Hibbett D.S."/>
        </authorList>
    </citation>
    <scope>NUCLEOTIDE SEQUENCE [LARGE SCALE GENOMIC DNA]</scope>
    <source>
        <strain evidence="3 4">93-53</strain>
    </source>
</reference>
<accession>A0A165HMI9</accession>
<dbReference type="RefSeq" id="XP_040769578.1">
    <property type="nucleotide sequence ID" value="XM_040907708.1"/>
</dbReference>
<dbReference type="PROSITE" id="PS50011">
    <property type="entry name" value="PROTEIN_KINASE_DOM"/>
    <property type="match status" value="1"/>
</dbReference>
<proteinExistence type="predicted"/>
<feature type="domain" description="Protein kinase" evidence="2">
    <location>
        <begin position="408"/>
        <end position="600"/>
    </location>
</feature>
<dbReference type="STRING" id="1314785.A0A165HMI9"/>
<evidence type="ECO:0000259" key="2">
    <source>
        <dbReference type="PROSITE" id="PS50011"/>
    </source>
</evidence>
<gene>
    <name evidence="3" type="ORF">LAESUDRAFT_719868</name>
</gene>